<dbReference type="Proteomes" id="UP000024942">
    <property type="component" value="Unassembled WGS sequence"/>
</dbReference>
<accession>A0A059GC87</accession>
<dbReference type="PANTHER" id="PTHR42887">
    <property type="entry name" value="OS12G0638800 PROTEIN"/>
    <property type="match status" value="1"/>
</dbReference>
<evidence type="ECO:0000313" key="7">
    <source>
        <dbReference type="Proteomes" id="UP000024942"/>
    </source>
</evidence>
<keyword evidence="7" id="KW-1185">Reference proteome</keyword>
<dbReference type="NCBIfam" id="TIGR00275">
    <property type="entry name" value="aminoacetone oxidase family FAD-binding enzyme"/>
    <property type="match status" value="1"/>
</dbReference>
<evidence type="ECO:0000313" key="6">
    <source>
        <dbReference type="EMBL" id="KDA04402.1"/>
    </source>
</evidence>
<dbReference type="EMBL" id="ARYL01000001">
    <property type="protein sequence ID" value="KDA04402.1"/>
    <property type="molecule type" value="Genomic_DNA"/>
</dbReference>
<name>A0A059GC87_9PROT</name>
<evidence type="ECO:0000259" key="4">
    <source>
        <dbReference type="Pfam" id="PF03486"/>
    </source>
</evidence>
<dbReference type="AlphaFoldDB" id="A0A059GC87"/>
<gene>
    <name evidence="6" type="ORF">HOC_00915</name>
</gene>
<keyword evidence="2" id="KW-0285">Flavoprotein</keyword>
<dbReference type="Gene3D" id="2.40.30.10">
    <property type="entry name" value="Translation factors"/>
    <property type="match status" value="1"/>
</dbReference>
<dbReference type="Gene3D" id="3.50.50.60">
    <property type="entry name" value="FAD/NAD(P)-binding domain"/>
    <property type="match status" value="1"/>
</dbReference>
<evidence type="ECO:0000259" key="5">
    <source>
        <dbReference type="Pfam" id="PF22780"/>
    </source>
</evidence>
<dbReference type="STRING" id="1280953.HOC_00915"/>
<feature type="domain" description="RsdA/BaiN/AoA(So)-like insert" evidence="5">
    <location>
        <begin position="193"/>
        <end position="344"/>
    </location>
</feature>
<reference evidence="6 7" key="1">
    <citation type="journal article" date="2014" name="Antonie Van Leeuwenhoek">
        <title>Hyphomonas beringensis sp. nov. and Hyphomonas chukchiensis sp. nov., isolated from surface seawater of the Bering Sea and Chukchi Sea.</title>
        <authorList>
            <person name="Li C."/>
            <person name="Lai Q."/>
            <person name="Li G."/>
            <person name="Dong C."/>
            <person name="Wang J."/>
            <person name="Liao Y."/>
            <person name="Shao Z."/>
        </authorList>
    </citation>
    <scope>NUCLEOTIDE SEQUENCE [LARGE SCALE GENOMIC DNA]</scope>
    <source>
        <strain evidence="6 7">SCH89</strain>
    </source>
</reference>
<dbReference type="InterPro" id="IPR023166">
    <property type="entry name" value="BaiN-like_dom_sf"/>
</dbReference>
<dbReference type="SUPFAM" id="SSF160996">
    <property type="entry name" value="HI0933 insert domain-like"/>
    <property type="match status" value="1"/>
</dbReference>
<organism evidence="6 7">
    <name type="scientific">Hyphomonas oceanitis SCH89</name>
    <dbReference type="NCBI Taxonomy" id="1280953"/>
    <lineage>
        <taxon>Bacteria</taxon>
        <taxon>Pseudomonadati</taxon>
        <taxon>Pseudomonadota</taxon>
        <taxon>Alphaproteobacteria</taxon>
        <taxon>Hyphomonadales</taxon>
        <taxon>Hyphomonadaceae</taxon>
        <taxon>Hyphomonas</taxon>
    </lineage>
</organism>
<feature type="domain" description="RsdA/BaiN/AoA(So)-like Rossmann fold-like" evidence="4">
    <location>
        <begin position="10"/>
        <end position="397"/>
    </location>
</feature>
<evidence type="ECO:0000256" key="1">
    <source>
        <dbReference type="ARBA" id="ARBA00001974"/>
    </source>
</evidence>
<dbReference type="eggNOG" id="COG2081">
    <property type="taxonomic scope" value="Bacteria"/>
</dbReference>
<keyword evidence="3" id="KW-0274">FAD</keyword>
<comment type="cofactor">
    <cofactor evidence="1">
        <name>FAD</name>
        <dbReference type="ChEBI" id="CHEBI:57692"/>
    </cofactor>
</comment>
<dbReference type="PRINTS" id="PR00411">
    <property type="entry name" value="PNDRDTASEI"/>
</dbReference>
<proteinExistence type="predicted"/>
<dbReference type="Gene3D" id="1.10.8.260">
    <property type="entry name" value="HI0933 insert domain-like"/>
    <property type="match status" value="1"/>
</dbReference>
<dbReference type="PANTHER" id="PTHR42887:SF2">
    <property type="entry name" value="OS12G0638800 PROTEIN"/>
    <property type="match status" value="1"/>
</dbReference>
<dbReference type="SUPFAM" id="SSF51905">
    <property type="entry name" value="FAD/NAD(P)-binding domain"/>
    <property type="match status" value="1"/>
</dbReference>
<evidence type="ECO:0000256" key="2">
    <source>
        <dbReference type="ARBA" id="ARBA00022630"/>
    </source>
</evidence>
<dbReference type="InterPro" id="IPR004792">
    <property type="entry name" value="BaiN-like"/>
</dbReference>
<dbReference type="InterPro" id="IPR057661">
    <property type="entry name" value="RsdA/BaiN/AoA(So)_Rossmann"/>
</dbReference>
<sequence>MPVMPPSPYDAIILGAGAAGLFCAGRMGQAGPKAIVLDHASKPAEKVRISGGGRCNFTNIHTAADRFISQNPHFAKSALARYTPADFIDLLALHGVTWHEKTLGQLFCDQKSGAIIKMLLDEMEASGAELHLNTEIKSVTHADGLFTVDTSGGLLTAPKLVVATGGLSIPKMGATGLAYDIARQFGHDVIPTRPALVPFVFTGADQEDFASISGVACDVRAQAGTASFDEAMLFTHRGLSGPAILQVSSYWSPGEPVTLSLLPGTDIAEALKAAKRERPMQTLGSALETLFPKRLAELVREWSGNTHTLRLADTSHATLEALAGALKDWKVRPAGTEGWRTAEVTAGGIDTSGLSSRSMESRHLAGLYFIGECVDVTGWLGGYNFQWAWASAAAAAEGAAAA</sequence>
<protein>
    <submittedName>
        <fullName evidence="6">Oxidoreductase</fullName>
    </submittedName>
</protein>
<dbReference type="InterPro" id="IPR036188">
    <property type="entry name" value="FAD/NAD-bd_sf"/>
</dbReference>
<dbReference type="InterPro" id="IPR055178">
    <property type="entry name" value="RsdA/BaiN/AoA(So)-like_dom"/>
</dbReference>
<comment type="caution">
    <text evidence="6">The sequence shown here is derived from an EMBL/GenBank/DDBJ whole genome shotgun (WGS) entry which is preliminary data.</text>
</comment>
<evidence type="ECO:0000256" key="3">
    <source>
        <dbReference type="ARBA" id="ARBA00022827"/>
    </source>
</evidence>
<dbReference type="Pfam" id="PF03486">
    <property type="entry name" value="HI0933_like"/>
    <property type="match status" value="1"/>
</dbReference>
<dbReference type="Pfam" id="PF22780">
    <property type="entry name" value="HI0933_like_1st"/>
    <property type="match status" value="1"/>
</dbReference>
<dbReference type="PATRIC" id="fig|1280953.3.peg.181"/>